<reference evidence="4" key="1">
    <citation type="submission" date="2019-08" db="EMBL/GenBank/DDBJ databases">
        <title>Reference gene set and small RNA set construction with multiple tissues from Davidia involucrata Baill.</title>
        <authorList>
            <person name="Yang H."/>
            <person name="Zhou C."/>
            <person name="Li G."/>
            <person name="Wang J."/>
            <person name="Gao P."/>
            <person name="Wang M."/>
            <person name="Wang R."/>
            <person name="Zhao Y."/>
        </authorList>
    </citation>
    <scope>NUCLEOTIDE SEQUENCE</scope>
    <source>
        <tissue evidence="4">Mixed with DoveR01_LX</tissue>
    </source>
</reference>
<dbReference type="EMBL" id="GHES01042359">
    <property type="protein sequence ID" value="MPA72918.1"/>
    <property type="molecule type" value="Transcribed_RNA"/>
</dbReference>
<dbReference type="GO" id="GO:0006353">
    <property type="term" value="P:DNA-templated transcription termination"/>
    <property type="evidence" value="ECO:0007669"/>
    <property type="project" value="UniProtKB-KW"/>
</dbReference>
<evidence type="ECO:0000256" key="1">
    <source>
        <dbReference type="ARBA" id="ARBA00007692"/>
    </source>
</evidence>
<evidence type="ECO:0000256" key="3">
    <source>
        <dbReference type="ARBA" id="ARBA00022946"/>
    </source>
</evidence>
<organism evidence="4">
    <name type="scientific">Davidia involucrata</name>
    <name type="common">Dove tree</name>
    <dbReference type="NCBI Taxonomy" id="16924"/>
    <lineage>
        <taxon>Eukaryota</taxon>
        <taxon>Viridiplantae</taxon>
        <taxon>Streptophyta</taxon>
        <taxon>Embryophyta</taxon>
        <taxon>Tracheophyta</taxon>
        <taxon>Spermatophyta</taxon>
        <taxon>Magnoliopsida</taxon>
        <taxon>eudicotyledons</taxon>
        <taxon>Gunneridae</taxon>
        <taxon>Pentapetalae</taxon>
        <taxon>asterids</taxon>
        <taxon>Cornales</taxon>
        <taxon>Nyssaceae</taxon>
        <taxon>Davidia</taxon>
    </lineage>
</organism>
<evidence type="ECO:0000256" key="2">
    <source>
        <dbReference type="ARBA" id="ARBA00022472"/>
    </source>
</evidence>
<dbReference type="InterPro" id="IPR038538">
    <property type="entry name" value="MTERF_sf"/>
</dbReference>
<accession>A0A5B7BWM7</accession>
<dbReference type="SMART" id="SM00733">
    <property type="entry name" value="Mterf"/>
    <property type="match status" value="7"/>
</dbReference>
<comment type="similarity">
    <text evidence="1">Belongs to the mTERF family.</text>
</comment>
<evidence type="ECO:0008006" key="5">
    <source>
        <dbReference type="Google" id="ProtNLM"/>
    </source>
</evidence>
<dbReference type="PANTHER" id="PTHR13068:SF130">
    <property type="entry name" value="TRANSCRIPTION TERMINATION FACTOR MTERF6, CHLOROPLASTIC_MITOCHONDRIAL-LIKE"/>
    <property type="match status" value="1"/>
</dbReference>
<keyword evidence="2" id="KW-0805">Transcription regulation</keyword>
<dbReference type="Gene3D" id="1.25.70.10">
    <property type="entry name" value="Transcription termination factor 3, mitochondrial"/>
    <property type="match status" value="1"/>
</dbReference>
<dbReference type="PANTHER" id="PTHR13068">
    <property type="entry name" value="CGI-12 PROTEIN-RELATED"/>
    <property type="match status" value="1"/>
</dbReference>
<gene>
    <name evidence="4" type="ORF">Din_042359</name>
</gene>
<dbReference type="GO" id="GO:0003676">
    <property type="term" value="F:nucleic acid binding"/>
    <property type="evidence" value="ECO:0007669"/>
    <property type="project" value="InterPro"/>
</dbReference>
<protein>
    <recommendedName>
        <fullName evidence="5">Mitochondrial transcription termination factor family protein</fullName>
    </recommendedName>
</protein>
<evidence type="ECO:0000313" key="4">
    <source>
        <dbReference type="EMBL" id="MPA72918.1"/>
    </source>
</evidence>
<keyword evidence="2" id="KW-0806">Transcription termination</keyword>
<dbReference type="AlphaFoldDB" id="A0A5B7BWM7"/>
<name>A0A5B7BWM7_DAVIN</name>
<dbReference type="Pfam" id="PF02536">
    <property type="entry name" value="mTERF"/>
    <property type="match status" value="2"/>
</dbReference>
<dbReference type="FunFam" id="1.25.70.10:FF:000001">
    <property type="entry name" value="Mitochondrial transcription termination factor-like"/>
    <property type="match status" value="1"/>
</dbReference>
<sequence>MTIYICKSLISRSLKNSSYLHKPHISFSFSLFFSSSRQDHPRNTAAVAVADYLLDRHQFSPETVSRVSSVVAYLKNPEKSDSVVSFLKESGFSKTHLEQVIKSVPRVLSANLDRTIKPKIKIFQDLGFSPADIAEIISADPFILTHSADYRLGPSILALKSVLGSNVNVCRLLKLSGWFLKHDLEKTMIPNIELLKSCGISSSQITGLVYNFPRFFLLKPESIKEFVKKVDEMGFDRKSKMFLHAIRAVSSMTSENWELKLELFRSLGFSEDDILLAFRRAPQVFAVSERKIKEVTKLLLSTGKFDISFVVNHAELLICSVEQRLKPRLRVLEILERKNLLLKKPSMITVFKISDEKFFVKYVSPFSKEVGKLYTVNKDS</sequence>
<keyword evidence="2" id="KW-0804">Transcription</keyword>
<proteinExistence type="inferred from homology"/>
<keyword evidence="3" id="KW-0809">Transit peptide</keyword>
<dbReference type="InterPro" id="IPR003690">
    <property type="entry name" value="MTERF"/>
</dbReference>